<evidence type="ECO:0000313" key="1">
    <source>
        <dbReference type="EMBL" id="ROU04004.1"/>
    </source>
</evidence>
<dbReference type="PANTHER" id="PTHR42905:SF16">
    <property type="entry name" value="CARBOXYPHOSPHONOENOLPYRUVATE PHOSPHONOMUTASE-LIKE PROTEIN (AFU_ORTHOLOGUE AFUA_5G07230)"/>
    <property type="match status" value="1"/>
</dbReference>
<dbReference type="Pfam" id="PF13714">
    <property type="entry name" value="PEP_mutase"/>
    <property type="match status" value="1"/>
</dbReference>
<dbReference type="CDD" id="cd00377">
    <property type="entry name" value="ICL_PEPM"/>
    <property type="match status" value="1"/>
</dbReference>
<dbReference type="InterPro" id="IPR015813">
    <property type="entry name" value="Pyrv/PenolPyrv_kinase-like_dom"/>
</dbReference>
<keyword evidence="2" id="KW-1185">Reference proteome</keyword>
<gene>
    <name evidence="1" type="ORF">EAT49_00955</name>
</gene>
<dbReference type="SUPFAM" id="SSF51621">
    <property type="entry name" value="Phosphoenolpyruvate/pyruvate domain"/>
    <property type="match status" value="1"/>
</dbReference>
<keyword evidence="1" id="KW-0456">Lyase</keyword>
<dbReference type="AlphaFoldDB" id="A0A3N2R951"/>
<dbReference type="EMBL" id="RDRB01000001">
    <property type="protein sequence ID" value="ROU04004.1"/>
    <property type="molecule type" value="Genomic_DNA"/>
</dbReference>
<protein>
    <submittedName>
        <fullName evidence="1">Isocitrate lyase/phosphoenolpyruvate mutase family protein</fullName>
    </submittedName>
</protein>
<dbReference type="PANTHER" id="PTHR42905">
    <property type="entry name" value="PHOSPHOENOLPYRUVATE CARBOXYLASE"/>
    <property type="match status" value="1"/>
</dbReference>
<dbReference type="Proteomes" id="UP000268016">
    <property type="component" value="Unassembled WGS sequence"/>
</dbReference>
<sequence length="272" mass="28416">MTDDPGAVFRALHRRGAPFVLANAWDAGSARLLEVLGAKAVATSSAAHAFTLGRSDGGRVSRDEALDHAVRLKEAVSVPVQGDFENGFGDAPEAVAETVRLAAEAGLAGMTLEDIRLPGTEPYPFEAAVERVAAAVEAARALPRDFVLTARADGMLGGGYGIDEAIRRLRAFEAAGADVLYAPGPAHMDDLRRICAETTLPVNALVSGRFANQTVKDFAEAGVARISLGSSLARVTHRVIVDAGRDMFEHGRFVGLGRAASGDEIDALLGGD</sequence>
<proteinExistence type="predicted"/>
<dbReference type="OrthoDB" id="9785398at2"/>
<dbReference type="InterPro" id="IPR040442">
    <property type="entry name" value="Pyrv_kinase-like_dom_sf"/>
</dbReference>
<dbReference type="Gene3D" id="3.20.20.60">
    <property type="entry name" value="Phosphoenolpyruvate-binding domains"/>
    <property type="match status" value="1"/>
</dbReference>
<keyword evidence="1" id="KW-0670">Pyruvate</keyword>
<evidence type="ECO:0000313" key="2">
    <source>
        <dbReference type="Proteomes" id="UP000268016"/>
    </source>
</evidence>
<name>A0A3N2R951_9RHOB</name>
<dbReference type="GO" id="GO:0016829">
    <property type="term" value="F:lyase activity"/>
    <property type="evidence" value="ECO:0007669"/>
    <property type="project" value="UniProtKB-KW"/>
</dbReference>
<dbReference type="RefSeq" id="WP_123640382.1">
    <property type="nucleotide sequence ID" value="NZ_ML119081.1"/>
</dbReference>
<organism evidence="1 2">
    <name type="scientific">Histidinibacterium lentulum</name>
    <dbReference type="NCBI Taxonomy" id="2480588"/>
    <lineage>
        <taxon>Bacteria</taxon>
        <taxon>Pseudomonadati</taxon>
        <taxon>Pseudomonadota</taxon>
        <taxon>Alphaproteobacteria</taxon>
        <taxon>Rhodobacterales</taxon>
        <taxon>Paracoccaceae</taxon>
        <taxon>Histidinibacterium</taxon>
    </lineage>
</organism>
<comment type="caution">
    <text evidence="1">The sequence shown here is derived from an EMBL/GenBank/DDBJ whole genome shotgun (WGS) entry which is preliminary data.</text>
</comment>
<reference evidence="1 2" key="1">
    <citation type="submission" date="2018-10" db="EMBL/GenBank/DDBJ databases">
        <title>Histidinibacterium lentulum gen. nov., sp. nov., a marine bacterium from the culture broth of Picochlorum sp. 122.</title>
        <authorList>
            <person name="Wang G."/>
        </authorList>
    </citation>
    <scope>NUCLEOTIDE SEQUENCE [LARGE SCALE GENOMIC DNA]</scope>
    <source>
        <strain evidence="1 2">B17</strain>
    </source>
</reference>
<accession>A0A3N2R951</accession>
<dbReference type="InterPro" id="IPR039556">
    <property type="entry name" value="ICL/PEPM"/>
</dbReference>